<dbReference type="Gene3D" id="2.115.10.20">
    <property type="entry name" value="Glycosyl hydrolase domain, family 43"/>
    <property type="match status" value="1"/>
</dbReference>
<accession>A0A2U2PD40</accession>
<dbReference type="EC" id="3.2.1.26" evidence="2"/>
<evidence type="ECO:0000256" key="3">
    <source>
        <dbReference type="ARBA" id="ARBA00022801"/>
    </source>
</evidence>
<sequence length="729" mass="82056">MIKNSDMIRYRYLLTTIISLVFLFSQTRAANGQSTWHFEDESLQAETRRPGSIELHITSNRSRPELVNGFKGKGLRTDGYSTWLSGKVGDSHLRSLQAEFALETYPTDTAGFFALGNGQFWISACVDRFGQPILGVSKNDRVNYYGSNVTIEKFKWINVALNLTSREVELLLNGKSVVAIDITTNPVYAGADTVLIGRDWREKSVGVFPVTAINGIIDELVASPDELNKTEITRLNDRRKHQKAILAIPQERFKNDFTRPRYHLLPAANWTNETHALIFYKGKYHVFNQKNGANLFLGQINWGHFSSPDLIQWTEHKPVLTPQPGYDQNGIWSGCVITDDTGHPVIFYSAGGDKGMNISAAYPDDDSLNGWHKYSGNPVIKGNPGQFSRTDFHDPIVWKHEETWYMGVGFGLEENGIQKGTILLYKSTDLKNWTYLHPLFTGDPECDDSGVFWEMPLFWKMGNKYVLLVNKVPERRKPAVAMYWTGDFTREKFVPDDPAPKRLEVINRLLSPSVAIDAMGNTTAIAIIPDETSAQETFSRGWTHLYSIPRVWTLDNGRIKQSPHPALSGLRSSVTEFPQTTIDTTSTLLLTRDNHQVEISVDITPADAKQFGLLLGKDAEGNEVSKIYFDVDKRLLVVDQTHSSLRKYVPLQVRTGGFTVTPGQKINLHLFIDGSVIEGFINNQDAFTTRIFPSKAESNRVELFSRGGSIQLSEAKVWMLKSSNNQTAF</sequence>
<proteinExistence type="inferred from homology"/>
<dbReference type="Gene3D" id="2.60.120.560">
    <property type="entry name" value="Exo-inulinase, domain 1"/>
    <property type="match status" value="1"/>
</dbReference>
<keyword evidence="3 5" id="KW-0378">Hydrolase</keyword>
<dbReference type="SMART" id="SM00640">
    <property type="entry name" value="Glyco_32"/>
    <property type="match status" value="1"/>
</dbReference>
<evidence type="ECO:0000256" key="2">
    <source>
        <dbReference type="ARBA" id="ARBA00012758"/>
    </source>
</evidence>
<dbReference type="Pfam" id="PF00251">
    <property type="entry name" value="Glyco_hydro_32N"/>
    <property type="match status" value="1"/>
</dbReference>
<feature type="domain" description="Glycosyl hydrolase family 32 C-terminal" evidence="7">
    <location>
        <begin position="569"/>
        <end position="718"/>
    </location>
</feature>
<protein>
    <recommendedName>
        <fullName evidence="2">beta-fructofuranosidase</fullName>
        <ecNumber evidence="2">3.2.1.26</ecNumber>
    </recommendedName>
</protein>
<dbReference type="SUPFAM" id="SSF49899">
    <property type="entry name" value="Concanavalin A-like lectins/glucanases"/>
    <property type="match status" value="2"/>
</dbReference>
<dbReference type="GO" id="GO:0004564">
    <property type="term" value="F:beta-fructofuranosidase activity"/>
    <property type="evidence" value="ECO:0007669"/>
    <property type="project" value="UniProtKB-EC"/>
</dbReference>
<dbReference type="PANTHER" id="PTHR43101:SF1">
    <property type="entry name" value="BETA-FRUCTOSIDASE"/>
    <property type="match status" value="1"/>
</dbReference>
<comment type="caution">
    <text evidence="8">The sequence shown here is derived from an EMBL/GenBank/DDBJ whole genome shotgun (WGS) entry which is preliminary data.</text>
</comment>
<name>A0A2U2PD40_9SPHI</name>
<evidence type="ECO:0000313" key="8">
    <source>
        <dbReference type="EMBL" id="PWG79305.1"/>
    </source>
</evidence>
<dbReference type="EMBL" id="QEAS01000015">
    <property type="protein sequence ID" value="PWG79305.1"/>
    <property type="molecule type" value="Genomic_DNA"/>
</dbReference>
<dbReference type="CDD" id="cd08996">
    <property type="entry name" value="GH32_FFase"/>
    <property type="match status" value="1"/>
</dbReference>
<dbReference type="Proteomes" id="UP000245647">
    <property type="component" value="Unassembled WGS sequence"/>
</dbReference>
<dbReference type="GO" id="GO:0005975">
    <property type="term" value="P:carbohydrate metabolic process"/>
    <property type="evidence" value="ECO:0007669"/>
    <property type="project" value="InterPro"/>
</dbReference>
<organism evidence="8 9">
    <name type="scientific">Pararcticibacter amylolyticus</name>
    <dbReference type="NCBI Taxonomy" id="2173175"/>
    <lineage>
        <taxon>Bacteria</taxon>
        <taxon>Pseudomonadati</taxon>
        <taxon>Bacteroidota</taxon>
        <taxon>Sphingobacteriia</taxon>
        <taxon>Sphingobacteriales</taxon>
        <taxon>Sphingobacteriaceae</taxon>
        <taxon>Pararcticibacter</taxon>
    </lineage>
</organism>
<feature type="domain" description="Glycosyl hydrolase family 32 N-terminal" evidence="6">
    <location>
        <begin position="263"/>
        <end position="563"/>
    </location>
</feature>
<dbReference type="InterPro" id="IPR023296">
    <property type="entry name" value="Glyco_hydro_beta-prop_sf"/>
</dbReference>
<evidence type="ECO:0000256" key="1">
    <source>
        <dbReference type="ARBA" id="ARBA00009902"/>
    </source>
</evidence>
<keyword evidence="9" id="KW-1185">Reference proteome</keyword>
<gene>
    <name evidence="8" type="ORF">DDR33_17435</name>
</gene>
<dbReference type="SUPFAM" id="SSF75005">
    <property type="entry name" value="Arabinanase/levansucrase/invertase"/>
    <property type="match status" value="1"/>
</dbReference>
<evidence type="ECO:0000313" key="9">
    <source>
        <dbReference type="Proteomes" id="UP000245647"/>
    </source>
</evidence>
<keyword evidence="4 5" id="KW-0326">Glycosidase</keyword>
<reference evidence="8 9" key="1">
    <citation type="submission" date="2018-04" db="EMBL/GenBank/DDBJ databases">
        <title>Pedobacter chongqingensis sp. nov., isolated from a rottenly hemp rope.</title>
        <authorList>
            <person name="Cai Y."/>
        </authorList>
    </citation>
    <scope>NUCLEOTIDE SEQUENCE [LARGE SCALE GENOMIC DNA]</scope>
    <source>
        <strain evidence="8 9">FJ4-8</strain>
    </source>
</reference>
<dbReference type="InterPro" id="IPR051214">
    <property type="entry name" value="GH32_Enzymes"/>
</dbReference>
<evidence type="ECO:0000259" key="7">
    <source>
        <dbReference type="Pfam" id="PF08244"/>
    </source>
</evidence>
<dbReference type="InterPro" id="IPR013320">
    <property type="entry name" value="ConA-like_dom_sf"/>
</dbReference>
<evidence type="ECO:0000259" key="6">
    <source>
        <dbReference type="Pfam" id="PF00251"/>
    </source>
</evidence>
<comment type="similarity">
    <text evidence="1 5">Belongs to the glycosyl hydrolase 32 family.</text>
</comment>
<evidence type="ECO:0000256" key="4">
    <source>
        <dbReference type="ARBA" id="ARBA00023295"/>
    </source>
</evidence>
<dbReference type="InterPro" id="IPR013148">
    <property type="entry name" value="Glyco_hydro_32_N"/>
</dbReference>
<dbReference type="PANTHER" id="PTHR43101">
    <property type="entry name" value="BETA-FRUCTOSIDASE"/>
    <property type="match status" value="1"/>
</dbReference>
<evidence type="ECO:0000256" key="5">
    <source>
        <dbReference type="RuleBase" id="RU362110"/>
    </source>
</evidence>
<dbReference type="Pfam" id="PF08244">
    <property type="entry name" value="Glyco_hydro_32C"/>
    <property type="match status" value="1"/>
</dbReference>
<dbReference type="InterPro" id="IPR001362">
    <property type="entry name" value="Glyco_hydro_32"/>
</dbReference>
<dbReference type="InterPro" id="IPR013189">
    <property type="entry name" value="Glyco_hydro_32_C"/>
</dbReference>
<dbReference type="AlphaFoldDB" id="A0A2U2PD40"/>